<feature type="transmembrane region" description="Helical" evidence="7">
    <location>
        <begin position="61"/>
        <end position="81"/>
    </location>
</feature>
<feature type="transmembrane region" description="Helical" evidence="7">
    <location>
        <begin position="239"/>
        <end position="263"/>
    </location>
</feature>
<feature type="transmembrane region" description="Helical" evidence="7">
    <location>
        <begin position="6"/>
        <end position="24"/>
    </location>
</feature>
<dbReference type="PANTHER" id="PTHR43021:SF2">
    <property type="entry name" value="CATION_H+ EXCHANGER DOMAIN-CONTAINING PROTEIN"/>
    <property type="match status" value="1"/>
</dbReference>
<sequence>MHGMESPGLVITTLGALLLLGLCGDLLARWLPLPRVTLLVVFGVAIGPAGLALLPEAAETWYPFISDLALLMVGFLLGGKLSLANLREVGRPVLVISVFEVLGASLLVLFALLLVGAPLPLALVLAGVAPASAPAAVSNVVEELEARGRFSDTLLGIVAIDDAWGLILFSLLLAVAQSFAAGSEVLAAEVAWRGLREVGGALLLGLLVGIPAAYLTGRLSPGRPTQAEALGVVLLAGGLARWLEVSFLLTALVVGATIVNLASHHDRPFAEIEHIEWPFMILFFLLAGASLELGELAHIGLAGLAYIGGRVLGLLGGAYLGGSLAGAPPRIRRWMGPAIMPQAGVALGMALVASNAFPQLGDAILPLVIGSTVVFELAGPVMTRLALLRAGEAGAGEGNG</sequence>
<feature type="transmembrane region" description="Helical" evidence="7">
    <location>
        <begin position="163"/>
        <end position="186"/>
    </location>
</feature>
<feature type="transmembrane region" description="Helical" evidence="7">
    <location>
        <begin position="363"/>
        <end position="382"/>
    </location>
</feature>
<keyword evidence="3 7" id="KW-0812">Transmembrane</keyword>
<evidence type="ECO:0000256" key="5">
    <source>
        <dbReference type="ARBA" id="ARBA00023065"/>
    </source>
</evidence>
<dbReference type="GO" id="GO:0015297">
    <property type="term" value="F:antiporter activity"/>
    <property type="evidence" value="ECO:0007669"/>
    <property type="project" value="UniProtKB-KW"/>
</dbReference>
<comment type="subcellular location">
    <subcellularLocation>
        <location evidence="1">Membrane</location>
        <topology evidence="1">Multi-pass membrane protein</topology>
    </subcellularLocation>
</comment>
<feature type="domain" description="Cation/H+ exchanger transmembrane" evidence="8">
    <location>
        <begin position="18"/>
        <end position="377"/>
    </location>
</feature>
<dbReference type="GO" id="GO:0016020">
    <property type="term" value="C:membrane"/>
    <property type="evidence" value="ECO:0007669"/>
    <property type="project" value="UniProtKB-SubCell"/>
</dbReference>
<name>A0A1G5GFX7_9GAMM</name>
<proteinExistence type="predicted"/>
<evidence type="ECO:0000256" key="7">
    <source>
        <dbReference type="SAM" id="Phobius"/>
    </source>
</evidence>
<dbReference type="Proteomes" id="UP000183104">
    <property type="component" value="Unassembled WGS sequence"/>
</dbReference>
<feature type="transmembrane region" description="Helical" evidence="7">
    <location>
        <begin position="93"/>
        <end position="115"/>
    </location>
</feature>
<evidence type="ECO:0000259" key="8">
    <source>
        <dbReference type="Pfam" id="PF00999"/>
    </source>
</evidence>
<dbReference type="GO" id="GO:1902600">
    <property type="term" value="P:proton transmembrane transport"/>
    <property type="evidence" value="ECO:0007669"/>
    <property type="project" value="InterPro"/>
</dbReference>
<keyword evidence="5" id="KW-0406">Ion transport</keyword>
<feature type="transmembrane region" description="Helical" evidence="7">
    <location>
        <begin position="36"/>
        <end position="55"/>
    </location>
</feature>
<feature type="transmembrane region" description="Helical" evidence="7">
    <location>
        <begin position="275"/>
        <end position="293"/>
    </location>
</feature>
<feature type="transmembrane region" description="Helical" evidence="7">
    <location>
        <begin position="198"/>
        <end position="219"/>
    </location>
</feature>
<reference evidence="10" key="1">
    <citation type="submission" date="2016-10" db="EMBL/GenBank/DDBJ databases">
        <authorList>
            <person name="Varghese N."/>
        </authorList>
    </citation>
    <scope>NUCLEOTIDE SEQUENCE [LARGE SCALE GENOMIC DNA]</scope>
    <source>
        <strain evidence="10">HL 19</strain>
    </source>
</reference>
<dbReference type="InterPro" id="IPR006153">
    <property type="entry name" value="Cation/H_exchanger_TM"/>
</dbReference>
<accession>A0A1G5GFX7</accession>
<keyword evidence="6 7" id="KW-0472">Membrane</keyword>
<keyword evidence="4 7" id="KW-1133">Transmembrane helix</keyword>
<keyword evidence="2" id="KW-0050">Antiport</keyword>
<dbReference type="Pfam" id="PF00999">
    <property type="entry name" value="Na_H_Exchanger"/>
    <property type="match status" value="1"/>
</dbReference>
<evidence type="ECO:0000313" key="9">
    <source>
        <dbReference type="EMBL" id="SCY50247.1"/>
    </source>
</evidence>
<dbReference type="InterPro" id="IPR038770">
    <property type="entry name" value="Na+/solute_symporter_sf"/>
</dbReference>
<dbReference type="Gene3D" id="1.20.1530.20">
    <property type="match status" value="1"/>
</dbReference>
<gene>
    <name evidence="9" type="ORF">SAMN05661077_2324</name>
</gene>
<dbReference type="PANTHER" id="PTHR43021">
    <property type="entry name" value="NA(+)/H(+) ANTIPORTER-RELATED"/>
    <property type="match status" value="1"/>
</dbReference>
<evidence type="ECO:0000313" key="10">
    <source>
        <dbReference type="Proteomes" id="UP000183104"/>
    </source>
</evidence>
<evidence type="ECO:0000256" key="2">
    <source>
        <dbReference type="ARBA" id="ARBA00022449"/>
    </source>
</evidence>
<protein>
    <submittedName>
        <fullName evidence="9">Transporter, CPA2 family (TC 2.A.37)</fullName>
    </submittedName>
</protein>
<keyword evidence="10" id="KW-1185">Reference proteome</keyword>
<feature type="transmembrane region" description="Helical" evidence="7">
    <location>
        <begin position="334"/>
        <end position="357"/>
    </location>
</feature>
<dbReference type="EMBL" id="FMUN01000006">
    <property type="protein sequence ID" value="SCY50247.1"/>
    <property type="molecule type" value="Genomic_DNA"/>
</dbReference>
<dbReference type="STRING" id="381306.AN478_05280"/>
<organism evidence="9 10">
    <name type="scientific">Thiohalorhabdus denitrificans</name>
    <dbReference type="NCBI Taxonomy" id="381306"/>
    <lineage>
        <taxon>Bacteria</taxon>
        <taxon>Pseudomonadati</taxon>
        <taxon>Pseudomonadota</taxon>
        <taxon>Gammaproteobacteria</taxon>
        <taxon>Thiohalorhabdales</taxon>
        <taxon>Thiohalorhabdaceae</taxon>
        <taxon>Thiohalorhabdus</taxon>
    </lineage>
</organism>
<evidence type="ECO:0000256" key="3">
    <source>
        <dbReference type="ARBA" id="ARBA00022692"/>
    </source>
</evidence>
<dbReference type="AlphaFoldDB" id="A0A1G5GFX7"/>
<evidence type="ECO:0000256" key="6">
    <source>
        <dbReference type="ARBA" id="ARBA00023136"/>
    </source>
</evidence>
<evidence type="ECO:0000256" key="4">
    <source>
        <dbReference type="ARBA" id="ARBA00022989"/>
    </source>
</evidence>
<keyword evidence="2" id="KW-0813">Transport</keyword>
<evidence type="ECO:0000256" key="1">
    <source>
        <dbReference type="ARBA" id="ARBA00004141"/>
    </source>
</evidence>
<feature type="transmembrane region" description="Helical" evidence="7">
    <location>
        <begin position="299"/>
        <end position="322"/>
    </location>
</feature>